<evidence type="ECO:0000256" key="4">
    <source>
        <dbReference type="SAM" id="Phobius"/>
    </source>
</evidence>
<keyword evidence="2" id="KW-0521">NADP</keyword>
<comment type="similarity">
    <text evidence="1">Belongs to the short-chain dehydrogenases/reductases (SDR) family.</text>
</comment>
<dbReference type="EMBL" id="PNEN01001767">
    <property type="protein sequence ID" value="PPJ51065.1"/>
    <property type="molecule type" value="Genomic_DNA"/>
</dbReference>
<dbReference type="PANTHER" id="PTHR43618:SF18">
    <property type="entry name" value="SHORT CHAIN DEHYDROGENASE_REDUCTASE FAMILY (AFU_ORTHOLOGUE AFUA_5G12480)"/>
    <property type="match status" value="1"/>
</dbReference>
<dbReference type="PRINTS" id="PR00081">
    <property type="entry name" value="GDHRDH"/>
</dbReference>
<dbReference type="PANTHER" id="PTHR43618">
    <property type="entry name" value="7-ALPHA-HYDROXYSTEROID DEHYDROGENASE"/>
    <property type="match status" value="1"/>
</dbReference>
<dbReference type="InterPro" id="IPR002347">
    <property type="entry name" value="SDR_fam"/>
</dbReference>
<dbReference type="OrthoDB" id="2898618at2759"/>
<evidence type="ECO:0000313" key="6">
    <source>
        <dbReference type="Proteomes" id="UP000237631"/>
    </source>
</evidence>
<dbReference type="GO" id="GO:0016491">
    <property type="term" value="F:oxidoreductase activity"/>
    <property type="evidence" value="ECO:0007669"/>
    <property type="project" value="UniProtKB-KW"/>
</dbReference>
<keyword evidence="4" id="KW-0472">Membrane</keyword>
<name>A0A2S6BUC5_9PEZI</name>
<gene>
    <name evidence="5" type="ORF">CBER1_07789</name>
</gene>
<proteinExistence type="inferred from homology"/>
<keyword evidence="6" id="KW-1185">Reference proteome</keyword>
<keyword evidence="4" id="KW-1133">Transmembrane helix</keyword>
<dbReference type="SUPFAM" id="SSF51735">
    <property type="entry name" value="NAD(P)-binding Rossmann-fold domains"/>
    <property type="match status" value="1"/>
</dbReference>
<reference evidence="6" key="1">
    <citation type="journal article" date="2017" name="bioRxiv">
        <title>Conservation of a gene cluster reveals novel cercosporin biosynthetic mechanisms and extends production to the genus Colletotrichum.</title>
        <authorList>
            <person name="de Jonge R."/>
            <person name="Ebert M.K."/>
            <person name="Huitt-Roehl C.R."/>
            <person name="Pal P."/>
            <person name="Suttle J.C."/>
            <person name="Spanner R.E."/>
            <person name="Neubauer J.D."/>
            <person name="Jurick W.M.II."/>
            <person name="Stott K.A."/>
            <person name="Secor G.A."/>
            <person name="Thomma B.P.H.J."/>
            <person name="Van de Peer Y."/>
            <person name="Townsend C.A."/>
            <person name="Bolton M.D."/>
        </authorList>
    </citation>
    <scope>NUCLEOTIDE SEQUENCE [LARGE SCALE GENOMIC DNA]</scope>
    <source>
        <strain evidence="6">CBS538.71</strain>
    </source>
</reference>
<comment type="caution">
    <text evidence="5">The sequence shown here is derived from an EMBL/GenBank/DDBJ whole genome shotgun (WGS) entry which is preliminary data.</text>
</comment>
<evidence type="ECO:0000256" key="3">
    <source>
        <dbReference type="ARBA" id="ARBA00023002"/>
    </source>
</evidence>
<dbReference type="InterPro" id="IPR052178">
    <property type="entry name" value="Sec_Metab_Biosynth_SDR"/>
</dbReference>
<feature type="transmembrane region" description="Helical" evidence="4">
    <location>
        <begin position="12"/>
        <end position="29"/>
    </location>
</feature>
<accession>A0A2S6BUC5</accession>
<dbReference type="Gene3D" id="3.40.50.720">
    <property type="entry name" value="NAD(P)-binding Rossmann-like Domain"/>
    <property type="match status" value="2"/>
</dbReference>
<keyword evidence="3" id="KW-0560">Oxidoreductase</keyword>
<evidence type="ECO:0000256" key="1">
    <source>
        <dbReference type="ARBA" id="ARBA00006484"/>
    </source>
</evidence>
<protein>
    <submittedName>
        <fullName evidence="5">Uncharacterized protein</fullName>
    </submittedName>
</protein>
<dbReference type="Proteomes" id="UP000237631">
    <property type="component" value="Unassembled WGS sequence"/>
</dbReference>
<dbReference type="STRING" id="357750.A0A2S6BUC5"/>
<dbReference type="AlphaFoldDB" id="A0A2S6BUC5"/>
<evidence type="ECO:0000313" key="5">
    <source>
        <dbReference type="EMBL" id="PPJ51065.1"/>
    </source>
</evidence>
<dbReference type="Pfam" id="PF13561">
    <property type="entry name" value="adh_short_C2"/>
    <property type="match status" value="1"/>
</dbReference>
<dbReference type="InterPro" id="IPR036291">
    <property type="entry name" value="NAD(P)-bd_dom_sf"/>
</dbReference>
<evidence type="ECO:0000256" key="2">
    <source>
        <dbReference type="ARBA" id="ARBA00022857"/>
    </source>
</evidence>
<keyword evidence="4" id="KW-0812">Transmembrane</keyword>
<organism evidence="5 6">
    <name type="scientific">Cercospora berteroae</name>
    <dbReference type="NCBI Taxonomy" id="357750"/>
    <lineage>
        <taxon>Eukaryota</taxon>
        <taxon>Fungi</taxon>
        <taxon>Dikarya</taxon>
        <taxon>Ascomycota</taxon>
        <taxon>Pezizomycotina</taxon>
        <taxon>Dothideomycetes</taxon>
        <taxon>Dothideomycetidae</taxon>
        <taxon>Mycosphaerellales</taxon>
        <taxon>Mycosphaerellaceae</taxon>
        <taxon>Cercospora</taxon>
    </lineage>
</organism>
<sequence>MDPNTVDPAKLFSVAGMVVVITSGGTGIGRMMTKAFAKNGAAKVYIIGRRKEKNSKKLHAKAASMGIGVYSPPVAKPGDVSVEEFARLGLEQGMEQWNDCFAINTTAVAFTSFTFLPLLSAGNQKLNTPGPKSQILVTSSIAGYLRNPNAIGAYPLSKAATTHLVKGLSGAFVPYSIRVNALAPGLFPSDLAAGIIAGAGDPKGQDPSVEGAYDRNFIPAERLGSAADMAGTVLYLASAAGAYVNGNVLVVDGGRISQIPGTY</sequence>